<accession>A0A7R9BPC0</accession>
<evidence type="ECO:0000256" key="2">
    <source>
        <dbReference type="SAM" id="Phobius"/>
    </source>
</evidence>
<dbReference type="Proteomes" id="UP000678499">
    <property type="component" value="Unassembled WGS sequence"/>
</dbReference>
<reference evidence="3" key="1">
    <citation type="submission" date="2020-11" db="EMBL/GenBank/DDBJ databases">
        <authorList>
            <person name="Tran Van P."/>
        </authorList>
    </citation>
    <scope>NUCLEOTIDE SEQUENCE</scope>
</reference>
<evidence type="ECO:0000313" key="3">
    <source>
        <dbReference type="EMBL" id="CAD7278164.1"/>
    </source>
</evidence>
<keyword evidence="4" id="KW-1185">Reference proteome</keyword>
<proteinExistence type="predicted"/>
<dbReference type="AlphaFoldDB" id="A0A7R9BPC0"/>
<feature type="transmembrane region" description="Helical" evidence="2">
    <location>
        <begin position="25"/>
        <end position="44"/>
    </location>
</feature>
<protein>
    <submittedName>
        <fullName evidence="3">Uncharacterized protein</fullName>
    </submittedName>
</protein>
<name>A0A7R9BPC0_9CRUS</name>
<feature type="region of interest" description="Disordered" evidence="1">
    <location>
        <begin position="66"/>
        <end position="95"/>
    </location>
</feature>
<keyword evidence="2" id="KW-0472">Membrane</keyword>
<dbReference type="EMBL" id="CAJPEX010001138">
    <property type="protein sequence ID" value="CAG0918316.1"/>
    <property type="molecule type" value="Genomic_DNA"/>
</dbReference>
<sequence>MHPEDEDDPDDFACVNEDFARDFRVMMESLLLAVLLLLSGWALLSAGRKMGNTLCKGLIGSKRSKAAGHGSLQSSAEDVRTAVAPPPRRHHASKNADIKKFLSVPSSSSTAGAAAGADPRQNQQMSNNGHELVRLQISNADSVVSEASQRSFRRGSDSLACASRSSVAIAASSQPRLRLDDALL</sequence>
<dbReference type="EMBL" id="OA883175">
    <property type="protein sequence ID" value="CAD7278164.1"/>
    <property type="molecule type" value="Genomic_DNA"/>
</dbReference>
<keyword evidence="2" id="KW-1133">Transmembrane helix</keyword>
<evidence type="ECO:0000256" key="1">
    <source>
        <dbReference type="SAM" id="MobiDB-lite"/>
    </source>
</evidence>
<gene>
    <name evidence="3" type="ORF">NMOB1V02_LOCUS5875</name>
</gene>
<evidence type="ECO:0000313" key="4">
    <source>
        <dbReference type="Proteomes" id="UP000678499"/>
    </source>
</evidence>
<organism evidence="3">
    <name type="scientific">Notodromas monacha</name>
    <dbReference type="NCBI Taxonomy" id="399045"/>
    <lineage>
        <taxon>Eukaryota</taxon>
        <taxon>Metazoa</taxon>
        <taxon>Ecdysozoa</taxon>
        <taxon>Arthropoda</taxon>
        <taxon>Crustacea</taxon>
        <taxon>Oligostraca</taxon>
        <taxon>Ostracoda</taxon>
        <taxon>Podocopa</taxon>
        <taxon>Podocopida</taxon>
        <taxon>Cypridocopina</taxon>
        <taxon>Cypridoidea</taxon>
        <taxon>Cyprididae</taxon>
        <taxon>Notodromas</taxon>
    </lineage>
</organism>
<keyword evidence="2" id="KW-0812">Transmembrane</keyword>